<reference evidence="5" key="2">
    <citation type="journal article" date="2022" name="Microbiol. Resour. Announc.">
        <title>Metagenome Sequencing to Explore Phylogenomics of Terrestrial Cyanobacteria.</title>
        <authorList>
            <person name="Ward R.D."/>
            <person name="Stajich J.E."/>
            <person name="Johansen J.R."/>
            <person name="Huntemann M."/>
            <person name="Clum A."/>
            <person name="Foster B."/>
            <person name="Foster B."/>
            <person name="Roux S."/>
            <person name="Palaniappan K."/>
            <person name="Varghese N."/>
            <person name="Mukherjee S."/>
            <person name="Reddy T.B.K."/>
            <person name="Daum C."/>
            <person name="Copeland A."/>
            <person name="Chen I.A."/>
            <person name="Ivanova N.N."/>
            <person name="Kyrpides N.C."/>
            <person name="Shapiro N."/>
            <person name="Eloe-Fadrosh E.A."/>
            <person name="Pietrasiak N."/>
        </authorList>
    </citation>
    <scope>NUCLEOTIDE SEQUENCE</scope>
    <source>
        <strain evidence="5">UHER 2000/2452</strain>
    </source>
</reference>
<reference evidence="5" key="1">
    <citation type="submission" date="2021-05" db="EMBL/GenBank/DDBJ databases">
        <authorList>
            <person name="Pietrasiak N."/>
            <person name="Ward R."/>
            <person name="Stajich J.E."/>
            <person name="Kurbessoian T."/>
        </authorList>
    </citation>
    <scope>NUCLEOTIDE SEQUENCE</scope>
    <source>
        <strain evidence="5">UHER 2000/2452</strain>
    </source>
</reference>
<evidence type="ECO:0000259" key="4">
    <source>
        <dbReference type="Pfam" id="PF21447"/>
    </source>
</evidence>
<proteinExistence type="inferred from homology"/>
<protein>
    <submittedName>
        <fullName evidence="5">Ppx/GppA family phosphatase</fullName>
    </submittedName>
</protein>
<dbReference type="Proteomes" id="UP000757435">
    <property type="component" value="Unassembled WGS sequence"/>
</dbReference>
<accession>A0A951Q8G8</accession>
<dbReference type="InterPro" id="IPR003695">
    <property type="entry name" value="Ppx_GppA_N"/>
</dbReference>
<gene>
    <name evidence="5" type="ORF">KME15_08310</name>
</gene>
<dbReference type="InterPro" id="IPR030673">
    <property type="entry name" value="PyroPPase_GppA_Ppx"/>
</dbReference>
<feature type="domain" description="Ppx/GppA phosphatase C-terminal" evidence="4">
    <location>
        <begin position="357"/>
        <end position="536"/>
    </location>
</feature>
<dbReference type="CDD" id="cd00077">
    <property type="entry name" value="HDc"/>
    <property type="match status" value="1"/>
</dbReference>
<comment type="similarity">
    <text evidence="1">Belongs to the GppA/Ppx family.</text>
</comment>
<dbReference type="InterPro" id="IPR050273">
    <property type="entry name" value="GppA/Ppx_hydrolase"/>
</dbReference>
<dbReference type="InterPro" id="IPR043129">
    <property type="entry name" value="ATPase_NBD"/>
</dbReference>
<sequence length="559" mass="62221">MIDLICESQESLPVPVLPSVGSEPSSDRRGDRILAAIDVGTNSIHMAVARIQPSIPAFTIVAREKATVRLGDRDKTTGCLTREAIDRAIEALKRCKEIAKSLNAEEIVAVATSAVREAPNGKDFLREIERETELIVDLISGQEEARRIYLGVLSGVEFGNQPHVIIDIGGGSTELVLGDGHEPRTLSSTKIGAVRLTSEMVNTDPISNSEFNYLQAYVRGMLERSVGELRAQIQPGEEIHMIGTSGTIATLATIHAREKLGVVPAPLNGYQFSLPDLREIVSRLRKLNNAERAVIPGMSDRRSEIIMAGAMILQEAMALLGLENITICERALREGVIVDWMLTHGLIEDRLRFQGSVRQRSVIKIAHKYQVNLAHSERVANFALSLFDQTSKILHPWGTAERELLWAAAILHNCGHFVSHSAHHKHSYYLIRYGDLLGYTEVEIETIANLARYHRKSTPKKKHDSYRNITSKKHRRVVDQLNPILRLAVALDRRQIGAVQHVRCDYNQVAQELHLHLQTDRPDNDCALELWSLDLKKLAFETQFGVKLVPVLDAVAAVV</sequence>
<feature type="domain" description="Ppx/GppA phosphatase N-terminal" evidence="3">
    <location>
        <begin position="48"/>
        <end position="344"/>
    </location>
</feature>
<comment type="caution">
    <text evidence="5">The sequence shown here is derived from an EMBL/GenBank/DDBJ whole genome shotgun (WGS) entry which is preliminary data.</text>
</comment>
<dbReference type="SUPFAM" id="SSF53067">
    <property type="entry name" value="Actin-like ATPase domain"/>
    <property type="match status" value="2"/>
</dbReference>
<dbReference type="PIRSF" id="PIRSF001267">
    <property type="entry name" value="Pyrophosphatase_GppA_Ppx"/>
    <property type="match status" value="1"/>
</dbReference>
<dbReference type="PANTHER" id="PTHR30005">
    <property type="entry name" value="EXOPOLYPHOSPHATASE"/>
    <property type="match status" value="1"/>
</dbReference>
<evidence type="ECO:0000259" key="3">
    <source>
        <dbReference type="Pfam" id="PF02541"/>
    </source>
</evidence>
<name>A0A951Q8G8_9CYAN</name>
<dbReference type="FunFam" id="1.10.3210.10:FF:000025">
    <property type="entry name" value="Exopolyphosphatase"/>
    <property type="match status" value="1"/>
</dbReference>
<dbReference type="Pfam" id="PF21447">
    <property type="entry name" value="Ppx-GppA_III"/>
    <property type="match status" value="1"/>
</dbReference>
<dbReference type="InterPro" id="IPR048950">
    <property type="entry name" value="Ppx_GppA_C"/>
</dbReference>
<dbReference type="PANTHER" id="PTHR30005:SF0">
    <property type="entry name" value="RETROGRADE REGULATION PROTEIN 2"/>
    <property type="match status" value="1"/>
</dbReference>
<keyword evidence="2" id="KW-0378">Hydrolase</keyword>
<evidence type="ECO:0000256" key="1">
    <source>
        <dbReference type="ARBA" id="ARBA00007125"/>
    </source>
</evidence>
<evidence type="ECO:0000313" key="6">
    <source>
        <dbReference type="Proteomes" id="UP000757435"/>
    </source>
</evidence>
<dbReference type="InterPro" id="IPR003607">
    <property type="entry name" value="HD/PDEase_dom"/>
</dbReference>
<dbReference type="Gene3D" id="3.30.420.150">
    <property type="entry name" value="Exopolyphosphatase. Domain 2"/>
    <property type="match status" value="1"/>
</dbReference>
<evidence type="ECO:0000313" key="5">
    <source>
        <dbReference type="EMBL" id="MBW4658662.1"/>
    </source>
</evidence>
<dbReference type="GO" id="GO:0016462">
    <property type="term" value="F:pyrophosphatase activity"/>
    <property type="evidence" value="ECO:0007669"/>
    <property type="project" value="TreeGrafter"/>
</dbReference>
<dbReference type="Pfam" id="PF02541">
    <property type="entry name" value="Ppx-GppA"/>
    <property type="match status" value="1"/>
</dbReference>
<dbReference type="Gene3D" id="3.30.420.40">
    <property type="match status" value="1"/>
</dbReference>
<dbReference type="AlphaFoldDB" id="A0A951Q8G8"/>
<dbReference type="CDD" id="cd24006">
    <property type="entry name" value="ASKHA_NBD_PPX_GppA"/>
    <property type="match status" value="1"/>
</dbReference>
<dbReference type="SUPFAM" id="SSF109604">
    <property type="entry name" value="HD-domain/PDEase-like"/>
    <property type="match status" value="1"/>
</dbReference>
<evidence type="ECO:0000256" key="2">
    <source>
        <dbReference type="ARBA" id="ARBA00022801"/>
    </source>
</evidence>
<organism evidence="5 6">
    <name type="scientific">Drouetiella hepatica Uher 2000/2452</name>
    <dbReference type="NCBI Taxonomy" id="904376"/>
    <lineage>
        <taxon>Bacteria</taxon>
        <taxon>Bacillati</taxon>
        <taxon>Cyanobacteriota</taxon>
        <taxon>Cyanophyceae</taxon>
        <taxon>Oculatellales</taxon>
        <taxon>Oculatellaceae</taxon>
        <taxon>Drouetiella</taxon>
    </lineage>
</organism>
<dbReference type="Gene3D" id="1.10.3210.10">
    <property type="entry name" value="Hypothetical protein af1432"/>
    <property type="match status" value="1"/>
</dbReference>
<dbReference type="EMBL" id="JAHHHD010000006">
    <property type="protein sequence ID" value="MBW4658662.1"/>
    <property type="molecule type" value="Genomic_DNA"/>
</dbReference>